<evidence type="ECO:0000313" key="2">
    <source>
        <dbReference type="EMBL" id="MDE4909011.1"/>
    </source>
</evidence>
<dbReference type="Proteomes" id="UP001143747">
    <property type="component" value="Unassembled WGS sequence"/>
</dbReference>
<proteinExistence type="predicted"/>
<feature type="region of interest" description="Disordered" evidence="1">
    <location>
        <begin position="209"/>
        <end position="243"/>
    </location>
</feature>
<keyword evidence="3" id="KW-1185">Reference proteome</keyword>
<reference evidence="2" key="1">
    <citation type="submission" date="2022-01" db="EMBL/GenBank/DDBJ databases">
        <title>Draft genome of Methanogenium marinum DSM 15558.</title>
        <authorList>
            <person name="Chen S.-C."/>
            <person name="You Y.-T."/>
        </authorList>
    </citation>
    <scope>NUCLEOTIDE SEQUENCE</scope>
    <source>
        <strain evidence="2">DSM 15558</strain>
    </source>
</reference>
<name>A0A9Q4PXT6_9EURY</name>
<feature type="compositionally biased region" description="Low complexity" evidence="1">
    <location>
        <begin position="214"/>
        <end position="232"/>
    </location>
</feature>
<organism evidence="2 3">
    <name type="scientific">Methanogenium marinum</name>
    <dbReference type="NCBI Taxonomy" id="348610"/>
    <lineage>
        <taxon>Archaea</taxon>
        <taxon>Methanobacteriati</taxon>
        <taxon>Methanobacteriota</taxon>
        <taxon>Stenosarchaea group</taxon>
        <taxon>Methanomicrobia</taxon>
        <taxon>Methanomicrobiales</taxon>
        <taxon>Methanomicrobiaceae</taxon>
        <taxon>Methanogenium</taxon>
    </lineage>
</organism>
<dbReference type="RefSeq" id="WP_274925618.1">
    <property type="nucleotide sequence ID" value="NZ_JAKELO010000002.1"/>
</dbReference>
<feature type="compositionally biased region" description="Low complexity" evidence="1">
    <location>
        <begin position="368"/>
        <end position="380"/>
    </location>
</feature>
<feature type="region of interest" description="Disordered" evidence="1">
    <location>
        <begin position="359"/>
        <end position="391"/>
    </location>
</feature>
<evidence type="ECO:0000256" key="1">
    <source>
        <dbReference type="SAM" id="MobiDB-lite"/>
    </source>
</evidence>
<sequence length="415" mass="44361">MTQKIYRTFLCILALAFIAGGVQALSITAGPDQIQEGGQITVTIQGLEDSSSYSMHIGAEIAPDENLEFAFSSNNLNMPFALSDTTVTLQAESVVWAKFRYQQDPENPIKSLQFWSDEHPAPGGIISDQESLGQINEGSEISMLEISGKAIEDTNQVSVSFELDGIKSGDDDSTISYTINDMEQGTVSIIVSVDGTEALNQKIQVGDVIPTTVPTQSPSGSSDDSDDYSPNPTATPDTDLSISSSDGYATLNALRETVSGAEIEDALIMKNSHPKDIPDEWELVYGAYIISPESLRFSEPAEFAITGDDSMKTNARFIAEYKDETWTMLPTELRGDALVAEISESGSYALMTFGNTESVPEATVSQQTPSSTDAPAATPASPEPSSPTPTTSGLPMCVGIFTALGALFVVQRLNK</sequence>
<gene>
    <name evidence="2" type="ORF">L0665_10365</name>
</gene>
<evidence type="ECO:0000313" key="3">
    <source>
        <dbReference type="Proteomes" id="UP001143747"/>
    </source>
</evidence>
<protein>
    <submittedName>
        <fullName evidence="2">Uncharacterized protein</fullName>
    </submittedName>
</protein>
<comment type="caution">
    <text evidence="2">The sequence shown here is derived from an EMBL/GenBank/DDBJ whole genome shotgun (WGS) entry which is preliminary data.</text>
</comment>
<dbReference type="EMBL" id="JAKELO010000002">
    <property type="protein sequence ID" value="MDE4909011.1"/>
    <property type="molecule type" value="Genomic_DNA"/>
</dbReference>
<accession>A0A9Q4PXT6</accession>
<dbReference type="AlphaFoldDB" id="A0A9Q4PXT6"/>
<feature type="compositionally biased region" description="Polar residues" evidence="1">
    <location>
        <begin position="234"/>
        <end position="243"/>
    </location>
</feature>